<dbReference type="InterPro" id="IPR051199">
    <property type="entry name" value="LPS_LOS_Heptosyltrfase"/>
</dbReference>
<organism evidence="4 5">
    <name type="scientific">candidate division TA06 bacterium DG_26</name>
    <dbReference type="NCBI Taxonomy" id="1703771"/>
    <lineage>
        <taxon>Bacteria</taxon>
        <taxon>Bacteria division TA06</taxon>
    </lineage>
</organism>
<feature type="transmembrane region" description="Helical" evidence="3">
    <location>
        <begin position="77"/>
        <end position="96"/>
    </location>
</feature>
<dbReference type="SUPFAM" id="SSF53756">
    <property type="entry name" value="UDP-Glycosyltransferase/glycogen phosphorylase"/>
    <property type="match status" value="1"/>
</dbReference>
<dbReference type="PANTHER" id="PTHR30160">
    <property type="entry name" value="TETRAACYLDISACCHARIDE 4'-KINASE-RELATED"/>
    <property type="match status" value="1"/>
</dbReference>
<evidence type="ECO:0000313" key="5">
    <source>
        <dbReference type="Proteomes" id="UP000051124"/>
    </source>
</evidence>
<dbReference type="CDD" id="cd03789">
    <property type="entry name" value="GT9_LPS_heptosyltransferase"/>
    <property type="match status" value="1"/>
</dbReference>
<evidence type="ECO:0000256" key="2">
    <source>
        <dbReference type="ARBA" id="ARBA00022679"/>
    </source>
</evidence>
<comment type="caution">
    <text evidence="4">The sequence shown here is derived from an EMBL/GenBank/DDBJ whole genome shotgun (WGS) entry which is preliminary data.</text>
</comment>
<protein>
    <recommendedName>
        <fullName evidence="6">Lipopolysaccharide heptosyltransferase II</fullName>
    </recommendedName>
</protein>
<dbReference type="InterPro" id="IPR002201">
    <property type="entry name" value="Glyco_trans_9"/>
</dbReference>
<dbReference type="GO" id="GO:0005829">
    <property type="term" value="C:cytosol"/>
    <property type="evidence" value="ECO:0007669"/>
    <property type="project" value="TreeGrafter"/>
</dbReference>
<dbReference type="Proteomes" id="UP000051124">
    <property type="component" value="Unassembled WGS sequence"/>
</dbReference>
<dbReference type="EMBL" id="LIZT01000019">
    <property type="protein sequence ID" value="KPJ50526.1"/>
    <property type="molecule type" value="Genomic_DNA"/>
</dbReference>
<reference evidence="4 5" key="1">
    <citation type="journal article" date="2015" name="Microbiome">
        <title>Genomic resolution of linkages in carbon, nitrogen, and sulfur cycling among widespread estuary sediment bacteria.</title>
        <authorList>
            <person name="Baker B.J."/>
            <person name="Lazar C.S."/>
            <person name="Teske A.P."/>
            <person name="Dick G.J."/>
        </authorList>
    </citation>
    <scope>NUCLEOTIDE SEQUENCE [LARGE SCALE GENOMIC DNA]</scope>
    <source>
        <strain evidence="4">DG_26</strain>
    </source>
</reference>
<dbReference type="PANTHER" id="PTHR30160:SF15">
    <property type="entry name" value="GLYCOSYLTRANSFERASE HI_0523-RELATED"/>
    <property type="match status" value="1"/>
</dbReference>
<keyword evidence="3" id="KW-1133">Transmembrane helix</keyword>
<accession>A0A0S7WK26</accession>
<gene>
    <name evidence="4" type="ORF">AMJ40_02670</name>
</gene>
<evidence type="ECO:0000256" key="3">
    <source>
        <dbReference type="SAM" id="Phobius"/>
    </source>
</evidence>
<dbReference type="Pfam" id="PF01075">
    <property type="entry name" value="Glyco_transf_9"/>
    <property type="match status" value="1"/>
</dbReference>
<evidence type="ECO:0008006" key="6">
    <source>
        <dbReference type="Google" id="ProtNLM"/>
    </source>
</evidence>
<keyword evidence="2" id="KW-0808">Transferase</keyword>
<dbReference type="Gene3D" id="3.40.50.2000">
    <property type="entry name" value="Glycogen Phosphorylase B"/>
    <property type="match status" value="2"/>
</dbReference>
<proteinExistence type="predicted"/>
<sequence length="342" mass="38740">MKRILVCRTDRIGDLILSTPVFEAVKKAYPNCHLGVLVKETTEELLRHNPWIDETIRYRPRELFQLVHQLRKYELTIVLYPTFVIALLCWFARIPVRIGTGYRFYSFLFNRRVHEHRKDCRKHEAEYNMNMLKPLGITGPIKPCVWISDKEREWATQRTQNVEKGNIVAVHPGSGGSSRPWNSPYFGRLADLLQESGFRVLLTAGRGEEELQKQVLSSMTSSPAATVDDADLLQLAAVFERCELLITNSTGPMHLAASCGVPVIGIFCPIKGCTPRRWGPVGDNSRVLIPDVPACDRCVGRRCTYYDCMDTIEPERVLEEVKGLITQIGRGSGCRYALGKTC</sequence>
<evidence type="ECO:0000256" key="1">
    <source>
        <dbReference type="ARBA" id="ARBA00022676"/>
    </source>
</evidence>
<keyword evidence="3" id="KW-0472">Membrane</keyword>
<dbReference type="GO" id="GO:0008713">
    <property type="term" value="F:ADP-heptose-lipopolysaccharide heptosyltransferase activity"/>
    <property type="evidence" value="ECO:0007669"/>
    <property type="project" value="TreeGrafter"/>
</dbReference>
<evidence type="ECO:0000313" key="4">
    <source>
        <dbReference type="EMBL" id="KPJ50526.1"/>
    </source>
</evidence>
<keyword evidence="3" id="KW-0812">Transmembrane</keyword>
<name>A0A0S7WK26_UNCT6</name>
<keyword evidence="1" id="KW-0328">Glycosyltransferase</keyword>
<dbReference type="AlphaFoldDB" id="A0A0S7WK26"/>
<dbReference type="GO" id="GO:0009244">
    <property type="term" value="P:lipopolysaccharide core region biosynthetic process"/>
    <property type="evidence" value="ECO:0007669"/>
    <property type="project" value="TreeGrafter"/>
</dbReference>